<evidence type="ECO:0000256" key="2">
    <source>
        <dbReference type="ARBA" id="ARBA00022737"/>
    </source>
</evidence>
<dbReference type="SMART" id="SM00248">
    <property type="entry name" value="ANK"/>
    <property type="match status" value="6"/>
</dbReference>
<comment type="caution">
    <text evidence="6">The sequence shown here is derived from an EMBL/GenBank/DDBJ whole genome shotgun (WGS) entry which is preliminary data.</text>
</comment>
<dbReference type="GO" id="GO:0045732">
    <property type="term" value="P:positive regulation of protein catabolic process"/>
    <property type="evidence" value="ECO:0007669"/>
    <property type="project" value="TreeGrafter"/>
</dbReference>
<dbReference type="EMBL" id="CAJVPA010000209">
    <property type="protein sequence ID" value="CAG8404564.1"/>
    <property type="molecule type" value="Genomic_DNA"/>
</dbReference>
<dbReference type="GO" id="GO:0016567">
    <property type="term" value="P:protein ubiquitination"/>
    <property type="evidence" value="ECO:0007669"/>
    <property type="project" value="TreeGrafter"/>
</dbReference>
<name>A0A9W4JPY3_9EURO</name>
<dbReference type="PROSITE" id="PS50297">
    <property type="entry name" value="ANK_REP_REGION"/>
    <property type="match status" value="1"/>
</dbReference>
<dbReference type="PROSITE" id="PS50088">
    <property type="entry name" value="ANK_REPEAT"/>
    <property type="match status" value="1"/>
</dbReference>
<sequence>MDGGDDDRLYKPPTGNPEDSSKNPGSKPTSSEILQRDVSNIGGWISQSRLSEVPAYQIHDPVNKILASNFRAAIINGDAGQVLKCINGGAIVNPSDSPPPLYLAVESGFFDIVQILLRHGADVNTQVEGSQFGSSLAVAVAATATSRDDAMELLLKAGADVNMQLRYGRYGSALAAATTTPNGNAVRRLLHAGAGVNMRLRYGHYGSALAAAAATPKGNAVRRLLHAGAKVNMQLTHGYYGSALATAAAATTSNGNAVRLLLEAGADINMQLRYGRYGSALAAAAAVSNSNGIELLLKAGADVNMQLQNGDCGSALAHYTSTGREGSGVLRMLIDAGANVNLDLSHGSFGNALSAAIYTVRNTSDLVKAGAKIGPLSSMLITGQKQSHKVIKHTFNWELPCILGTDDILTYLFNMGTLTRGIDTVALATCHDFLIGLYDSCGVVLLKGIARALKSSIQCYQDGNLQIKTSPSEISLMTTDATPDPILRTLCISRLNRSGENSQLESLAPFDDMGDAECWKTLFESGVIALQLPDDQIVPCRGLELDFKRLVGLAAVEYPVLVESGLILMGYSTALIPVETTEDGRIMWHLEVAADDFQLQISDLRATKKQWMQNTSFELLQSKTAVLGWCSEAEVLLGTDRLKPTVRLSNSSTKPVSWRWGGANLQLVAQSASPLVLGGQLGFTFDRCVNTIHFDPSKNYLKCLSNSARQQIVLYDVESKRAWLVSLLSVFHHMLLTWSEQIPEAFRKASPPLALPGSDCGRASLDALRDQGALILDSSGDDATTVRDLVMGFSVNLSKAALQAPKGSKIYGYEFMDIALDSPVSELKKTKLQKEGLGWISLLNETKCLFCANLGGAIVGKRSSMPVSPCNNLIEGYDLMAASVQIIETLSKRYGNRDDGSSRRLSQNNFWQLAGSPFQKCQHDNQGSCWTRPEALGQIVQEIQDRQSEYANAKPGEFFENGALVFGKQARSRTFFNRVQSAENHTVILQMGTSRA</sequence>
<reference evidence="6" key="1">
    <citation type="submission" date="2021-07" db="EMBL/GenBank/DDBJ databases">
        <authorList>
            <person name="Branca A.L. A."/>
        </authorList>
    </citation>
    <scope>NUCLEOTIDE SEQUENCE</scope>
</reference>
<dbReference type="PANTHER" id="PTHR24136">
    <property type="entry name" value="SOWAH (DROSOPHILA) HOMOLOG"/>
    <property type="match status" value="1"/>
</dbReference>
<dbReference type="InterPro" id="IPR051573">
    <property type="entry name" value="Ankyrin-SOCS_box_domain"/>
</dbReference>
<evidence type="ECO:0000256" key="1">
    <source>
        <dbReference type="ARBA" id="ARBA00005949"/>
    </source>
</evidence>
<dbReference type="OrthoDB" id="1577640at2759"/>
<proteinExistence type="inferred from homology"/>
<organism evidence="6 7">
    <name type="scientific">Penicillium salamii</name>
    <dbReference type="NCBI Taxonomy" id="1612424"/>
    <lineage>
        <taxon>Eukaryota</taxon>
        <taxon>Fungi</taxon>
        <taxon>Dikarya</taxon>
        <taxon>Ascomycota</taxon>
        <taxon>Pezizomycotina</taxon>
        <taxon>Eurotiomycetes</taxon>
        <taxon>Eurotiomycetidae</taxon>
        <taxon>Eurotiales</taxon>
        <taxon>Aspergillaceae</taxon>
        <taxon>Penicillium</taxon>
    </lineage>
</organism>
<protein>
    <submittedName>
        <fullName evidence="6">Uncharacterized protein</fullName>
    </submittedName>
</protein>
<dbReference type="AlphaFoldDB" id="A0A9W4JPY3"/>
<feature type="compositionally biased region" description="Basic and acidic residues" evidence="5">
    <location>
        <begin position="1"/>
        <end position="10"/>
    </location>
</feature>
<dbReference type="InterPro" id="IPR002110">
    <property type="entry name" value="Ankyrin_rpt"/>
</dbReference>
<comment type="similarity">
    <text evidence="1">Belongs to the ankyrin SOCS box (ASB) family.</text>
</comment>
<feature type="repeat" description="ANK" evidence="4">
    <location>
        <begin position="96"/>
        <end position="128"/>
    </location>
</feature>
<feature type="compositionally biased region" description="Polar residues" evidence="5">
    <location>
        <begin position="22"/>
        <end position="32"/>
    </location>
</feature>
<evidence type="ECO:0000256" key="5">
    <source>
        <dbReference type="SAM" id="MobiDB-lite"/>
    </source>
</evidence>
<evidence type="ECO:0000256" key="4">
    <source>
        <dbReference type="PROSITE-ProRule" id="PRU00023"/>
    </source>
</evidence>
<dbReference type="Proteomes" id="UP001152646">
    <property type="component" value="Unassembled WGS sequence"/>
</dbReference>
<dbReference type="SUPFAM" id="SSF48403">
    <property type="entry name" value="Ankyrin repeat"/>
    <property type="match status" value="1"/>
</dbReference>
<accession>A0A9W4JPY3</accession>
<dbReference type="Pfam" id="PF12796">
    <property type="entry name" value="Ank_2"/>
    <property type="match status" value="2"/>
</dbReference>
<dbReference type="PANTHER" id="PTHR24136:SF15">
    <property type="entry name" value="ANK_REP_REGION DOMAIN-CONTAINING PROTEIN"/>
    <property type="match status" value="1"/>
</dbReference>
<keyword evidence="3 4" id="KW-0040">ANK repeat</keyword>
<evidence type="ECO:0000313" key="6">
    <source>
        <dbReference type="EMBL" id="CAG8404564.1"/>
    </source>
</evidence>
<keyword evidence="2" id="KW-0677">Repeat</keyword>
<evidence type="ECO:0000313" key="7">
    <source>
        <dbReference type="Proteomes" id="UP001152646"/>
    </source>
</evidence>
<evidence type="ECO:0000256" key="3">
    <source>
        <dbReference type="ARBA" id="ARBA00023043"/>
    </source>
</evidence>
<dbReference type="InterPro" id="IPR036770">
    <property type="entry name" value="Ankyrin_rpt-contain_sf"/>
</dbReference>
<feature type="region of interest" description="Disordered" evidence="5">
    <location>
        <begin position="1"/>
        <end position="32"/>
    </location>
</feature>
<gene>
    <name evidence="6" type="ORF">PSALAMII_LOCUS8497</name>
</gene>
<dbReference type="Gene3D" id="1.25.40.20">
    <property type="entry name" value="Ankyrin repeat-containing domain"/>
    <property type="match status" value="2"/>
</dbReference>